<accession>A0A6B1DSR8</accession>
<evidence type="ECO:0000256" key="5">
    <source>
        <dbReference type="ARBA" id="ARBA00029491"/>
    </source>
</evidence>
<dbReference type="SFLD" id="SFLDG00180">
    <property type="entry name" value="muconate_cycloisomerase"/>
    <property type="match status" value="1"/>
</dbReference>
<name>A0A6B1DSR8_9CHLR</name>
<dbReference type="InterPro" id="IPR036849">
    <property type="entry name" value="Enolase-like_C_sf"/>
</dbReference>
<dbReference type="UniPathway" id="UPA01057">
    <property type="reaction ID" value="UER00165"/>
</dbReference>
<feature type="domain" description="Mandelate racemase/muconate lactonizing enzyme C-terminal" evidence="7">
    <location>
        <begin position="149"/>
        <end position="240"/>
    </location>
</feature>
<dbReference type="SUPFAM" id="SSF51604">
    <property type="entry name" value="Enolase C-terminal domain-like"/>
    <property type="match status" value="1"/>
</dbReference>
<dbReference type="PANTHER" id="PTHR48073:SF5">
    <property type="entry name" value="O-SUCCINYLBENZOATE SYNTHASE"/>
    <property type="match status" value="1"/>
</dbReference>
<dbReference type="InterPro" id="IPR010197">
    <property type="entry name" value="OSBS/NAAAR"/>
</dbReference>
<dbReference type="InterPro" id="IPR013341">
    <property type="entry name" value="Mandelate_racemase_N_dom"/>
</dbReference>
<evidence type="ECO:0000256" key="3">
    <source>
        <dbReference type="ARBA" id="ARBA00022842"/>
    </source>
</evidence>
<gene>
    <name evidence="8" type="primary">menC</name>
    <name evidence="8" type="ORF">F4Y08_07950</name>
</gene>
<evidence type="ECO:0000256" key="2">
    <source>
        <dbReference type="ARBA" id="ARBA00022723"/>
    </source>
</evidence>
<dbReference type="SFLD" id="SFLDS00001">
    <property type="entry name" value="Enolase"/>
    <property type="match status" value="1"/>
</dbReference>
<dbReference type="GO" id="GO:0009234">
    <property type="term" value="P:menaquinone biosynthetic process"/>
    <property type="evidence" value="ECO:0007669"/>
    <property type="project" value="UniProtKB-UniRule"/>
</dbReference>
<dbReference type="AlphaFoldDB" id="A0A6B1DSR8"/>
<dbReference type="GO" id="GO:0043748">
    <property type="term" value="F:O-succinylbenzoate synthase activity"/>
    <property type="evidence" value="ECO:0007669"/>
    <property type="project" value="UniProtKB-EC"/>
</dbReference>
<dbReference type="PANTHER" id="PTHR48073">
    <property type="entry name" value="O-SUCCINYLBENZOATE SYNTHASE-RELATED"/>
    <property type="match status" value="1"/>
</dbReference>
<comment type="cofactor">
    <cofactor evidence="1">
        <name>a divalent metal cation</name>
        <dbReference type="ChEBI" id="CHEBI:60240"/>
    </cofactor>
</comment>
<dbReference type="GO" id="GO:0016854">
    <property type="term" value="F:racemase and epimerase activity"/>
    <property type="evidence" value="ECO:0007669"/>
    <property type="project" value="UniProtKB-ARBA"/>
</dbReference>
<dbReference type="EC" id="4.2.1.113" evidence="5 6"/>
<dbReference type="InterPro" id="IPR013342">
    <property type="entry name" value="Mandelate_racemase_C"/>
</dbReference>
<keyword evidence="2" id="KW-0479">Metal-binding</keyword>
<dbReference type="InterPro" id="IPR029017">
    <property type="entry name" value="Enolase-like_N"/>
</dbReference>
<evidence type="ECO:0000313" key="8">
    <source>
        <dbReference type="EMBL" id="MYD90257.1"/>
    </source>
</evidence>
<organism evidence="8">
    <name type="scientific">Caldilineaceae bacterium SB0662_bin_9</name>
    <dbReference type="NCBI Taxonomy" id="2605258"/>
    <lineage>
        <taxon>Bacteria</taxon>
        <taxon>Bacillati</taxon>
        <taxon>Chloroflexota</taxon>
        <taxon>Caldilineae</taxon>
        <taxon>Caldilineales</taxon>
        <taxon>Caldilineaceae</taxon>
    </lineage>
</organism>
<evidence type="ECO:0000256" key="1">
    <source>
        <dbReference type="ARBA" id="ARBA00001968"/>
    </source>
</evidence>
<evidence type="ECO:0000256" key="6">
    <source>
        <dbReference type="NCBIfam" id="TIGR01928"/>
    </source>
</evidence>
<reference evidence="8" key="1">
    <citation type="submission" date="2019-09" db="EMBL/GenBank/DDBJ databases">
        <title>Characterisation of the sponge microbiome using genome-centric metagenomics.</title>
        <authorList>
            <person name="Engelberts J.P."/>
            <person name="Robbins S.J."/>
            <person name="De Goeij J.M."/>
            <person name="Aranda M."/>
            <person name="Bell S.C."/>
            <person name="Webster N.S."/>
        </authorList>
    </citation>
    <scope>NUCLEOTIDE SEQUENCE</scope>
    <source>
        <strain evidence="8">SB0662_bin_9</strain>
    </source>
</reference>
<dbReference type="Gene3D" id="3.30.390.10">
    <property type="entry name" value="Enolase-like, N-terminal domain"/>
    <property type="match status" value="1"/>
</dbReference>
<dbReference type="GO" id="GO:0046872">
    <property type="term" value="F:metal ion binding"/>
    <property type="evidence" value="ECO:0007669"/>
    <property type="project" value="UniProtKB-KW"/>
</dbReference>
<proteinExistence type="predicted"/>
<dbReference type="SUPFAM" id="SSF54826">
    <property type="entry name" value="Enolase N-terminal domain-like"/>
    <property type="match status" value="1"/>
</dbReference>
<dbReference type="SFLD" id="SFLDF00009">
    <property type="entry name" value="o-succinylbenzoate_synthase"/>
    <property type="match status" value="1"/>
</dbReference>
<dbReference type="Pfam" id="PF02746">
    <property type="entry name" value="MR_MLE_N"/>
    <property type="match status" value="1"/>
</dbReference>
<dbReference type="SMART" id="SM00922">
    <property type="entry name" value="MR_MLE"/>
    <property type="match status" value="1"/>
</dbReference>
<protein>
    <recommendedName>
        <fullName evidence="5 6">o-succinylbenzoate synthase</fullName>
        <ecNumber evidence="5 6">4.2.1.113</ecNumber>
    </recommendedName>
</protein>
<dbReference type="Gene3D" id="3.20.20.120">
    <property type="entry name" value="Enolase-like C-terminal domain"/>
    <property type="match status" value="1"/>
</dbReference>
<evidence type="ECO:0000259" key="7">
    <source>
        <dbReference type="SMART" id="SM00922"/>
    </source>
</evidence>
<dbReference type="EMBL" id="VXPY01000053">
    <property type="protein sequence ID" value="MYD90257.1"/>
    <property type="molecule type" value="Genomic_DNA"/>
</dbReference>
<dbReference type="NCBIfam" id="TIGR01928">
    <property type="entry name" value="menC_lowGC_arch"/>
    <property type="match status" value="1"/>
</dbReference>
<keyword evidence="3" id="KW-0460">Magnesium</keyword>
<sequence>MSDRQSVDVACIELHHIRLPYVHPFETSFRRETHRESILVAIRSGDLTGWGECVAGSGPWYSAETMGTALHLMASYLVPRLLEAGAVAARDCERLFAPVRGHPMAKAALENAVWDLEAQQAGHSLQAALGGRGDRVAVGVSQGIEPSIPQLLDRVTAWVDDGYARVKLKIKPGWDVEPVEAVRDRWPDLALQVDANSAYVPDDTASLKDLDHFGLLLIEQPFHHDDIVDHAALQAEMQTPICLDESIHSPLHAEWALKIGACRNMNIKVGRVGGLSAALRVHDLCRDAGVPVWCGGMLETNVGRAGNLALASLPNFTLPGDISASRRYYHEDVAVPDFELSSDSTVSVPQAPGLGVVVDRARLAAVTLHAETFRTPQ</sequence>
<dbReference type="Pfam" id="PF13378">
    <property type="entry name" value="MR_MLE_C"/>
    <property type="match status" value="1"/>
</dbReference>
<keyword evidence="4 8" id="KW-0456">Lyase</keyword>
<comment type="caution">
    <text evidence="8">The sequence shown here is derived from an EMBL/GenBank/DDBJ whole genome shotgun (WGS) entry which is preliminary data.</text>
</comment>
<dbReference type="InterPro" id="IPR029065">
    <property type="entry name" value="Enolase_C-like"/>
</dbReference>
<dbReference type="UniPathway" id="UPA00079"/>
<dbReference type="CDD" id="cd03317">
    <property type="entry name" value="NAAAR"/>
    <property type="match status" value="1"/>
</dbReference>
<evidence type="ECO:0000256" key="4">
    <source>
        <dbReference type="ARBA" id="ARBA00023239"/>
    </source>
</evidence>